<dbReference type="AlphaFoldDB" id="A0A4Q2RFY6"/>
<proteinExistence type="predicted"/>
<dbReference type="Proteomes" id="UP000289411">
    <property type="component" value="Unassembled WGS sequence"/>
</dbReference>
<evidence type="ECO:0000313" key="2">
    <source>
        <dbReference type="Proteomes" id="UP000289411"/>
    </source>
</evidence>
<evidence type="ECO:0000313" key="1">
    <source>
        <dbReference type="EMBL" id="RYB07097.1"/>
    </source>
</evidence>
<gene>
    <name evidence="1" type="ORF">D3272_03210</name>
</gene>
<protein>
    <submittedName>
        <fullName evidence="1">Uncharacterized protein</fullName>
    </submittedName>
</protein>
<dbReference type="RefSeq" id="WP_129217641.1">
    <property type="nucleotide sequence ID" value="NZ_QYBC01000002.1"/>
</dbReference>
<reference evidence="1 2" key="2">
    <citation type="submission" date="2019-02" db="EMBL/GenBank/DDBJ databases">
        <title>'Lichenibacterium ramalinii' gen. nov. sp. nov., 'Lichenibacterium minor' gen. nov. sp. nov.</title>
        <authorList>
            <person name="Pankratov T."/>
        </authorList>
    </citation>
    <scope>NUCLEOTIDE SEQUENCE [LARGE SCALE GENOMIC DNA]</scope>
    <source>
        <strain evidence="1 2">RmlP001</strain>
    </source>
</reference>
<keyword evidence="2" id="KW-1185">Reference proteome</keyword>
<sequence>MLIVKRPTKRHFTEAARAAAKEARRRKKEEKVERDLPEVFVVRREVDQRTFGWEIRLFGGVILHRSDAEFETIASARADGLQVLAQVVLAPGRTALRG</sequence>
<comment type="caution">
    <text evidence="1">The sequence shown here is derived from an EMBL/GenBank/DDBJ whole genome shotgun (WGS) entry which is preliminary data.</text>
</comment>
<name>A0A4Q2RFY6_9HYPH</name>
<dbReference type="EMBL" id="QYBC01000002">
    <property type="protein sequence ID" value="RYB07097.1"/>
    <property type="molecule type" value="Genomic_DNA"/>
</dbReference>
<reference evidence="1 2" key="1">
    <citation type="submission" date="2018-09" db="EMBL/GenBank/DDBJ databases">
        <authorList>
            <person name="Grouzdev D.S."/>
            <person name="Krutkina M.S."/>
        </authorList>
    </citation>
    <scope>NUCLEOTIDE SEQUENCE [LARGE SCALE GENOMIC DNA]</scope>
    <source>
        <strain evidence="1 2">RmlP001</strain>
    </source>
</reference>
<organism evidence="1 2">
    <name type="scientific">Lichenibacterium ramalinae</name>
    <dbReference type="NCBI Taxonomy" id="2316527"/>
    <lineage>
        <taxon>Bacteria</taxon>
        <taxon>Pseudomonadati</taxon>
        <taxon>Pseudomonadota</taxon>
        <taxon>Alphaproteobacteria</taxon>
        <taxon>Hyphomicrobiales</taxon>
        <taxon>Lichenihabitantaceae</taxon>
        <taxon>Lichenibacterium</taxon>
    </lineage>
</organism>
<accession>A0A4Q2RFY6</accession>